<dbReference type="EMBL" id="VSRR010063763">
    <property type="protein sequence ID" value="MPC83871.1"/>
    <property type="molecule type" value="Genomic_DNA"/>
</dbReference>
<accession>A0A5B7IEQ4</accession>
<gene>
    <name evidence="2" type="ORF">E2C01_078591</name>
</gene>
<feature type="transmembrane region" description="Helical" evidence="1">
    <location>
        <begin position="30"/>
        <end position="51"/>
    </location>
</feature>
<sequence>MHEKQGENFATKSLMSAEKPSFDSCQCGHFHWLSLSKLLLLIFVRFLTPSVDAAKSMGDTVKYGTRDPKTFTVPLLYTMLSLVALCLFR</sequence>
<dbReference type="AlphaFoldDB" id="A0A5B7IEQ4"/>
<comment type="caution">
    <text evidence="2">The sequence shown here is derived from an EMBL/GenBank/DDBJ whole genome shotgun (WGS) entry which is preliminary data.</text>
</comment>
<feature type="transmembrane region" description="Helical" evidence="1">
    <location>
        <begin position="71"/>
        <end position="88"/>
    </location>
</feature>
<proteinExistence type="predicted"/>
<evidence type="ECO:0000256" key="1">
    <source>
        <dbReference type="SAM" id="Phobius"/>
    </source>
</evidence>
<keyword evidence="1" id="KW-0812">Transmembrane</keyword>
<evidence type="ECO:0000313" key="2">
    <source>
        <dbReference type="EMBL" id="MPC83871.1"/>
    </source>
</evidence>
<keyword evidence="1" id="KW-1133">Transmembrane helix</keyword>
<protein>
    <submittedName>
        <fullName evidence="2">Uncharacterized protein</fullName>
    </submittedName>
</protein>
<keyword evidence="3" id="KW-1185">Reference proteome</keyword>
<dbReference type="Proteomes" id="UP000324222">
    <property type="component" value="Unassembled WGS sequence"/>
</dbReference>
<keyword evidence="1" id="KW-0472">Membrane</keyword>
<evidence type="ECO:0000313" key="3">
    <source>
        <dbReference type="Proteomes" id="UP000324222"/>
    </source>
</evidence>
<organism evidence="2 3">
    <name type="scientific">Portunus trituberculatus</name>
    <name type="common">Swimming crab</name>
    <name type="synonym">Neptunus trituberculatus</name>
    <dbReference type="NCBI Taxonomy" id="210409"/>
    <lineage>
        <taxon>Eukaryota</taxon>
        <taxon>Metazoa</taxon>
        <taxon>Ecdysozoa</taxon>
        <taxon>Arthropoda</taxon>
        <taxon>Crustacea</taxon>
        <taxon>Multicrustacea</taxon>
        <taxon>Malacostraca</taxon>
        <taxon>Eumalacostraca</taxon>
        <taxon>Eucarida</taxon>
        <taxon>Decapoda</taxon>
        <taxon>Pleocyemata</taxon>
        <taxon>Brachyura</taxon>
        <taxon>Eubrachyura</taxon>
        <taxon>Portunoidea</taxon>
        <taxon>Portunidae</taxon>
        <taxon>Portuninae</taxon>
        <taxon>Portunus</taxon>
    </lineage>
</organism>
<reference evidence="2 3" key="1">
    <citation type="submission" date="2019-05" db="EMBL/GenBank/DDBJ databases">
        <title>Another draft genome of Portunus trituberculatus and its Hox gene families provides insights of decapod evolution.</title>
        <authorList>
            <person name="Jeong J.-H."/>
            <person name="Song I."/>
            <person name="Kim S."/>
            <person name="Choi T."/>
            <person name="Kim D."/>
            <person name="Ryu S."/>
            <person name="Kim W."/>
        </authorList>
    </citation>
    <scope>NUCLEOTIDE SEQUENCE [LARGE SCALE GENOMIC DNA]</scope>
    <source>
        <tissue evidence="2">Muscle</tissue>
    </source>
</reference>
<name>A0A5B7IEQ4_PORTR</name>